<dbReference type="Proteomes" id="UP000314294">
    <property type="component" value="Unassembled WGS sequence"/>
</dbReference>
<dbReference type="AlphaFoldDB" id="A0A4Z2GIG7"/>
<evidence type="ECO:0000313" key="1">
    <source>
        <dbReference type="EMBL" id="TNN53318.1"/>
    </source>
</evidence>
<name>A0A4Z2GIG7_9TELE</name>
<keyword evidence="2" id="KW-1185">Reference proteome</keyword>
<proteinExistence type="predicted"/>
<dbReference type="EMBL" id="SRLO01000519">
    <property type="protein sequence ID" value="TNN53318.1"/>
    <property type="molecule type" value="Genomic_DNA"/>
</dbReference>
<evidence type="ECO:0000313" key="2">
    <source>
        <dbReference type="Proteomes" id="UP000314294"/>
    </source>
</evidence>
<accession>A0A4Z2GIG7</accession>
<comment type="caution">
    <text evidence="1">The sequence shown here is derived from an EMBL/GenBank/DDBJ whole genome shotgun (WGS) entry which is preliminary data.</text>
</comment>
<sequence length="277" mass="30668">MKWSRPRGRKIKRGAGGEVLDFRPLLAQAPSEAVQLPLVRAHRIQLLQPLVLVLQGPVLFHHSHLQARHSGDQLGLELRVGPLGGLQVALETLHFPLQPPGLQLGHLVPQELHVEGFALQLAVGQTPALHQSCCLLLDELLRPFQGELQPHVEPQVHSNTLHPHGLRQLLQELCKLDGSHLHTISRSWSFFSPDFFTHMLSVEPQPIALHVCGLQLGLQASEPLPQVLDLLLRQLSPLQGPEPELRLLTQLLGGLMQPGLHHRQGLKTCRRGTFSSG</sequence>
<reference evidence="1 2" key="1">
    <citation type="submission" date="2019-03" db="EMBL/GenBank/DDBJ databases">
        <title>First draft genome of Liparis tanakae, snailfish: a comprehensive survey of snailfish specific genes.</title>
        <authorList>
            <person name="Kim W."/>
            <person name="Song I."/>
            <person name="Jeong J.-H."/>
            <person name="Kim D."/>
            <person name="Kim S."/>
            <person name="Ryu S."/>
            <person name="Song J.Y."/>
            <person name="Lee S.K."/>
        </authorList>
    </citation>
    <scope>NUCLEOTIDE SEQUENCE [LARGE SCALE GENOMIC DNA]</scope>
    <source>
        <tissue evidence="1">Muscle</tissue>
    </source>
</reference>
<organism evidence="1 2">
    <name type="scientific">Liparis tanakae</name>
    <name type="common">Tanaka's snailfish</name>
    <dbReference type="NCBI Taxonomy" id="230148"/>
    <lineage>
        <taxon>Eukaryota</taxon>
        <taxon>Metazoa</taxon>
        <taxon>Chordata</taxon>
        <taxon>Craniata</taxon>
        <taxon>Vertebrata</taxon>
        <taxon>Euteleostomi</taxon>
        <taxon>Actinopterygii</taxon>
        <taxon>Neopterygii</taxon>
        <taxon>Teleostei</taxon>
        <taxon>Neoteleostei</taxon>
        <taxon>Acanthomorphata</taxon>
        <taxon>Eupercaria</taxon>
        <taxon>Perciformes</taxon>
        <taxon>Cottioidei</taxon>
        <taxon>Cottales</taxon>
        <taxon>Liparidae</taxon>
        <taxon>Liparis</taxon>
    </lineage>
</organism>
<protein>
    <submittedName>
        <fullName evidence="1">Uncharacterized protein</fullName>
    </submittedName>
</protein>
<gene>
    <name evidence="1" type="ORF">EYF80_036472</name>
</gene>